<accession>A0A8B8D751</accession>
<comment type="subcellular location">
    <subcellularLocation>
        <location evidence="1">Secreted</location>
    </subcellularLocation>
</comment>
<evidence type="ECO:0000313" key="7">
    <source>
        <dbReference type="Proteomes" id="UP000694844"/>
    </source>
</evidence>
<evidence type="ECO:0000256" key="5">
    <source>
        <dbReference type="SAM" id="SignalP"/>
    </source>
</evidence>
<dbReference type="GeneID" id="111124934"/>
<dbReference type="PROSITE" id="PS50871">
    <property type="entry name" value="C1Q"/>
    <property type="match status" value="1"/>
</dbReference>
<evidence type="ECO:0000256" key="1">
    <source>
        <dbReference type="ARBA" id="ARBA00004613"/>
    </source>
</evidence>
<evidence type="ECO:0000313" key="8">
    <source>
        <dbReference type="RefSeq" id="XP_022323953.1"/>
    </source>
</evidence>
<organism evidence="7 8">
    <name type="scientific">Crassostrea virginica</name>
    <name type="common">Eastern oyster</name>
    <dbReference type="NCBI Taxonomy" id="6565"/>
    <lineage>
        <taxon>Eukaryota</taxon>
        <taxon>Metazoa</taxon>
        <taxon>Spiralia</taxon>
        <taxon>Lophotrochozoa</taxon>
        <taxon>Mollusca</taxon>
        <taxon>Bivalvia</taxon>
        <taxon>Autobranchia</taxon>
        <taxon>Pteriomorphia</taxon>
        <taxon>Ostreida</taxon>
        <taxon>Ostreoidea</taxon>
        <taxon>Ostreidae</taxon>
        <taxon>Crassostrea</taxon>
    </lineage>
</organism>
<proteinExistence type="predicted"/>
<evidence type="ECO:0000256" key="4">
    <source>
        <dbReference type="SAM" id="Coils"/>
    </source>
</evidence>
<dbReference type="Proteomes" id="UP000694844">
    <property type="component" value="Chromosome 3"/>
</dbReference>
<dbReference type="PANTHER" id="PTHR22923">
    <property type="entry name" value="CEREBELLIN-RELATED"/>
    <property type="match status" value="1"/>
</dbReference>
<keyword evidence="4" id="KW-0175">Coiled coil</keyword>
<feature type="signal peptide" evidence="5">
    <location>
        <begin position="1"/>
        <end position="20"/>
    </location>
</feature>
<dbReference type="Pfam" id="PF00386">
    <property type="entry name" value="C1q"/>
    <property type="match status" value="1"/>
</dbReference>
<dbReference type="GO" id="GO:0005576">
    <property type="term" value="C:extracellular region"/>
    <property type="evidence" value="ECO:0007669"/>
    <property type="project" value="UniProtKB-SubCell"/>
</dbReference>
<dbReference type="Gene3D" id="2.60.120.40">
    <property type="match status" value="1"/>
</dbReference>
<dbReference type="PANTHER" id="PTHR22923:SF116">
    <property type="entry name" value="C1Q DOMAIN-CONTAINING PROTEIN"/>
    <property type="match status" value="1"/>
</dbReference>
<gene>
    <name evidence="8" type="primary">LOC111124934</name>
</gene>
<dbReference type="SUPFAM" id="SSF49842">
    <property type="entry name" value="TNF-like"/>
    <property type="match status" value="1"/>
</dbReference>
<dbReference type="InterPro" id="IPR050822">
    <property type="entry name" value="Cerebellin_Synaptic_Org"/>
</dbReference>
<dbReference type="AlphaFoldDB" id="A0A8B8D751"/>
<evidence type="ECO:0000259" key="6">
    <source>
        <dbReference type="PROSITE" id="PS50871"/>
    </source>
</evidence>
<dbReference type="KEGG" id="cvn:111124934"/>
<feature type="coiled-coil region" evidence="4">
    <location>
        <begin position="29"/>
        <end position="56"/>
    </location>
</feature>
<keyword evidence="3 5" id="KW-0732">Signal</keyword>
<evidence type="ECO:0000256" key="2">
    <source>
        <dbReference type="ARBA" id="ARBA00022525"/>
    </source>
</evidence>
<sequence>MVSTITICNILGLQLMLVLGNNSIQDNQNAMILRKLSELEEEVSMLKEKIKSCTILDAASKERRIVPQGEHSHVAFQVHLSHNLQSLGLHQAILFDSVVLNEGGGYSVHSGEFVAPVSGLYVFSWTISAGDRTCTKYDIVKNSAVLMYFISDAYDHDDWDSSSGTVVTRMNSGDRVWLRIADMLTCSHWVFGIGYGTSSFSGFLLH</sequence>
<reference evidence="8" key="1">
    <citation type="submission" date="2025-08" db="UniProtKB">
        <authorList>
            <consortium name="RefSeq"/>
        </authorList>
    </citation>
    <scope>IDENTIFICATION</scope>
    <source>
        <tissue evidence="8">Whole sample</tissue>
    </source>
</reference>
<feature type="chain" id="PRO_5034604515" evidence="5">
    <location>
        <begin position="21"/>
        <end position="206"/>
    </location>
</feature>
<dbReference type="InterPro" id="IPR008983">
    <property type="entry name" value="Tumour_necrosis_fac-like_dom"/>
</dbReference>
<evidence type="ECO:0000256" key="3">
    <source>
        <dbReference type="ARBA" id="ARBA00022729"/>
    </source>
</evidence>
<keyword evidence="2" id="KW-0964">Secreted</keyword>
<dbReference type="OrthoDB" id="6093123at2759"/>
<feature type="domain" description="C1q" evidence="6">
    <location>
        <begin position="69"/>
        <end position="206"/>
    </location>
</feature>
<name>A0A8B8D751_CRAVI</name>
<dbReference type="PRINTS" id="PR00007">
    <property type="entry name" value="COMPLEMNTC1Q"/>
</dbReference>
<dbReference type="SMART" id="SM00110">
    <property type="entry name" value="C1Q"/>
    <property type="match status" value="1"/>
</dbReference>
<dbReference type="RefSeq" id="XP_022323953.1">
    <property type="nucleotide sequence ID" value="XM_022468245.1"/>
</dbReference>
<keyword evidence="7" id="KW-1185">Reference proteome</keyword>
<dbReference type="InterPro" id="IPR001073">
    <property type="entry name" value="C1q_dom"/>
</dbReference>
<protein>
    <submittedName>
        <fullName evidence="8">Heavy metal-binding protein HIP-like</fullName>
    </submittedName>
</protein>